<dbReference type="Proteomes" id="UP000002457">
    <property type="component" value="Chromosome"/>
</dbReference>
<evidence type="ECO:0008006" key="3">
    <source>
        <dbReference type="Google" id="ProtNLM"/>
    </source>
</evidence>
<protein>
    <recommendedName>
        <fullName evidence="3">Transglutaminase-like domain-containing protein</fullName>
    </recommendedName>
</protein>
<dbReference type="KEGG" id="mpl:Mpal_0323"/>
<dbReference type="AlphaFoldDB" id="B8GJQ1"/>
<dbReference type="GeneID" id="7272624"/>
<dbReference type="OrthoDB" id="110514at2157"/>
<gene>
    <name evidence="1" type="ordered locus">Mpal_0323</name>
</gene>
<dbReference type="STRING" id="521011.Mpal_0323"/>
<organism evidence="1 2">
    <name type="scientific">Methanosphaerula palustris (strain ATCC BAA-1556 / DSM 19958 / E1-9c)</name>
    <dbReference type="NCBI Taxonomy" id="521011"/>
    <lineage>
        <taxon>Archaea</taxon>
        <taxon>Methanobacteriati</taxon>
        <taxon>Methanobacteriota</taxon>
        <taxon>Stenosarchaea group</taxon>
        <taxon>Methanomicrobia</taxon>
        <taxon>Methanomicrobiales</taxon>
        <taxon>Methanoregulaceae</taxon>
        <taxon>Methanosphaerula</taxon>
    </lineage>
</organism>
<name>B8GJQ1_METPE</name>
<accession>B8GJQ1</accession>
<dbReference type="Gene3D" id="3.10.620.30">
    <property type="match status" value="1"/>
</dbReference>
<proteinExistence type="predicted"/>
<dbReference type="EMBL" id="CP001338">
    <property type="protein sequence ID" value="ACL15705.1"/>
    <property type="molecule type" value="Genomic_DNA"/>
</dbReference>
<reference evidence="1 2" key="1">
    <citation type="journal article" date="2015" name="Genome Announc.">
        <title>Complete Genome Sequence of Methanosphaerula palustris E1-9CT, a Hydrogenotrophic Methanogen Isolated from a Minerotrophic Fen Peatland.</title>
        <authorList>
            <person name="Cadillo-Quiroz H."/>
            <person name="Browne P."/>
            <person name="Kyrpides N."/>
            <person name="Woyke T."/>
            <person name="Goodwin L."/>
            <person name="Detter C."/>
            <person name="Yavitt J.B."/>
            <person name="Zinder S.H."/>
        </authorList>
    </citation>
    <scope>NUCLEOTIDE SEQUENCE [LARGE SCALE GENOMIC DNA]</scope>
    <source>
        <strain evidence="2">ATCC BAA-1556 / DSM 19958 / E1-9c</strain>
    </source>
</reference>
<evidence type="ECO:0000313" key="2">
    <source>
        <dbReference type="Proteomes" id="UP000002457"/>
    </source>
</evidence>
<sequence precursor="true">MTPRHLAGFLLLITLCLIAAGCIGGVLTPAGGVVYPHIVPDPGATTPQPPEYTFKFQETTFSSSIQVDGPAYAGAVHANKTVLLYKEMPDQEWIGGSYLAEINDPAQTTFYQQLLAGFRDAKERHHLDSDAYLELITAFVQQIPYKSVDGAGAKFPIQTYQDQAGDCDDKSLLLAALLSAENYNVSLLVFPAEEHMAIGVNCSGEGYQKSGYAFIEATNLSYVGVPPETLEGGVVLRSAPLIVRVGNGTEGFTQIDKTSAIASARDSADQQAQALAPTLNDQKIALASAGQILNQQYAAIATMTAGKARQDLADQYNQDLVRYQQQEADYNASVDRYNHYGSVHNYIITHQYDREGTYRWLQNNAPTLLPV</sequence>
<dbReference type="HOGENOM" id="CLU_049283_0_0_2"/>
<dbReference type="RefSeq" id="WP_012617024.1">
    <property type="nucleotide sequence ID" value="NC_011832.1"/>
</dbReference>
<dbReference type="PROSITE" id="PS51257">
    <property type="entry name" value="PROKAR_LIPOPROTEIN"/>
    <property type="match status" value="1"/>
</dbReference>
<evidence type="ECO:0000313" key="1">
    <source>
        <dbReference type="EMBL" id="ACL15705.1"/>
    </source>
</evidence>
<keyword evidence="2" id="KW-1185">Reference proteome</keyword>
<dbReference type="eggNOG" id="arCOG03450">
    <property type="taxonomic scope" value="Archaea"/>
</dbReference>